<evidence type="ECO:0000313" key="1">
    <source>
        <dbReference type="EMBL" id="VDO43690.1"/>
    </source>
</evidence>
<evidence type="ECO:0000313" key="3">
    <source>
        <dbReference type="WBParaSite" id="OFLC_0000559801-mRNA-1"/>
    </source>
</evidence>
<sequence length="85" mass="10021">MGISLTAMYYIRWGFQTLMCLNALLQPLCYFRTREFRTAFKSIIFRSNRGTTIAEATYLSIAESRRRTVFENSDKMIKLKKIHTV</sequence>
<dbReference type="STRING" id="387005.A0A183HDN7"/>
<evidence type="ECO:0000313" key="2">
    <source>
        <dbReference type="Proteomes" id="UP000267606"/>
    </source>
</evidence>
<organism evidence="3">
    <name type="scientific">Onchocerca flexuosa</name>
    <dbReference type="NCBI Taxonomy" id="387005"/>
    <lineage>
        <taxon>Eukaryota</taxon>
        <taxon>Metazoa</taxon>
        <taxon>Ecdysozoa</taxon>
        <taxon>Nematoda</taxon>
        <taxon>Chromadorea</taxon>
        <taxon>Rhabditida</taxon>
        <taxon>Spirurina</taxon>
        <taxon>Spiruromorpha</taxon>
        <taxon>Filarioidea</taxon>
        <taxon>Onchocercidae</taxon>
        <taxon>Onchocerca</taxon>
    </lineage>
</organism>
<dbReference type="WBParaSite" id="OFLC_0000559801-mRNA-1">
    <property type="protein sequence ID" value="OFLC_0000559801-mRNA-1"/>
    <property type="gene ID" value="OFLC_0000559801"/>
</dbReference>
<dbReference type="Proteomes" id="UP000267606">
    <property type="component" value="Unassembled WGS sequence"/>
</dbReference>
<name>A0A183HDN7_9BILA</name>
<reference evidence="3" key="1">
    <citation type="submission" date="2016-06" db="UniProtKB">
        <authorList>
            <consortium name="WormBaseParasite"/>
        </authorList>
    </citation>
    <scope>IDENTIFICATION</scope>
</reference>
<dbReference type="AlphaFoldDB" id="A0A183HDN7"/>
<reference evidence="1 2" key="2">
    <citation type="submission" date="2018-11" db="EMBL/GenBank/DDBJ databases">
        <authorList>
            <consortium name="Pathogen Informatics"/>
        </authorList>
    </citation>
    <scope>NUCLEOTIDE SEQUENCE [LARGE SCALE GENOMIC DNA]</scope>
</reference>
<dbReference type="EMBL" id="UZAJ01004890">
    <property type="protein sequence ID" value="VDO43690.1"/>
    <property type="molecule type" value="Genomic_DNA"/>
</dbReference>
<gene>
    <name evidence="1" type="ORF">OFLC_LOCUS5597</name>
</gene>
<accession>A0A183HDN7</accession>
<protein>
    <submittedName>
        <fullName evidence="3">G_PROTEIN_RECEP_F1_2 domain-containing protein</fullName>
    </submittedName>
</protein>
<proteinExistence type="predicted"/>
<keyword evidence="2" id="KW-1185">Reference proteome</keyword>